<feature type="transmembrane region" description="Helical" evidence="8">
    <location>
        <begin position="163"/>
        <end position="187"/>
    </location>
</feature>
<protein>
    <submittedName>
        <fullName evidence="10">Cation:proton antiporter</fullName>
    </submittedName>
</protein>
<feature type="transmembrane region" description="Helical" evidence="8">
    <location>
        <begin position="370"/>
        <end position="389"/>
    </location>
</feature>
<comment type="subcellular location">
    <subcellularLocation>
        <location evidence="1">Membrane</location>
        <topology evidence="1">Multi-pass membrane protein</topology>
    </subcellularLocation>
</comment>
<keyword evidence="3 8" id="KW-0812">Transmembrane</keyword>
<feature type="compositionally biased region" description="Basic residues" evidence="7">
    <location>
        <begin position="400"/>
        <end position="409"/>
    </location>
</feature>
<dbReference type="Gene3D" id="1.20.1530.20">
    <property type="match status" value="1"/>
</dbReference>
<keyword evidence="6 8" id="KW-0472">Membrane</keyword>
<keyword evidence="4 8" id="KW-1133">Transmembrane helix</keyword>
<dbReference type="Proteomes" id="UP001422759">
    <property type="component" value="Unassembled WGS sequence"/>
</dbReference>
<dbReference type="InterPro" id="IPR038770">
    <property type="entry name" value="Na+/solute_symporter_sf"/>
</dbReference>
<sequence>MATAAILGTGAVTSLTVLAAPVCRRIGQPVVVGQLVAGVGLGLLPGRLTAVLFPAEVLPFLNVMAQLGLVLFLFSVGYELDLRFLRTRQRAVLLVSAGSLLVPLALGGVLGWVLWDAGLLGSAPGVRAGPAVLFTAVALSITAVPVLAGIVRERALTASLPGVVALASAGVIDAIGWLLLAAAVAAATTGRQPGGRSAAFAGYLLVLVLVLRPALRRWMPPGRPAGRERAPVVVALVLASAWCTAQLGLHPVFGALAVGVLMPRDRDGSPDRDLRHAVEQAGSALLPLFFVVTGLSVRIGRLDGADWLVLGVVLLLATAGKLGGATLAARLGGLGRRDSLIVGTLLNTRGLTELIALNAGWSAGLIGRHLYGVLVLMALVTTVLTGPLLTRLGVPSPGRGHPHRQRGRRLTAPAPPRAYGEPRGSGGGNASRTGSGGAP</sequence>
<comment type="caution">
    <text evidence="10">The sequence shown here is derived from an EMBL/GenBank/DDBJ whole genome shotgun (WGS) entry which is preliminary data.</text>
</comment>
<keyword evidence="5" id="KW-0406">Ion transport</keyword>
<keyword evidence="11" id="KW-1185">Reference proteome</keyword>
<keyword evidence="2" id="KW-0813">Transport</keyword>
<dbReference type="PANTHER" id="PTHR32468">
    <property type="entry name" value="CATION/H + ANTIPORTER"/>
    <property type="match status" value="1"/>
</dbReference>
<evidence type="ECO:0000256" key="4">
    <source>
        <dbReference type="ARBA" id="ARBA00022989"/>
    </source>
</evidence>
<accession>A0ABN2Z3K1</accession>
<dbReference type="InterPro" id="IPR006153">
    <property type="entry name" value="Cation/H_exchanger_TM"/>
</dbReference>
<gene>
    <name evidence="10" type="ORF">GCM10009760_15620</name>
</gene>
<evidence type="ECO:0000313" key="11">
    <source>
        <dbReference type="Proteomes" id="UP001422759"/>
    </source>
</evidence>
<evidence type="ECO:0000259" key="9">
    <source>
        <dbReference type="Pfam" id="PF00999"/>
    </source>
</evidence>
<feature type="compositionally biased region" description="Gly residues" evidence="7">
    <location>
        <begin position="423"/>
        <end position="439"/>
    </location>
</feature>
<feature type="transmembrane region" description="Helical" evidence="8">
    <location>
        <begin position="307"/>
        <end position="329"/>
    </location>
</feature>
<dbReference type="RefSeq" id="WP_344462184.1">
    <property type="nucleotide sequence ID" value="NZ_BAAANT010000006.1"/>
</dbReference>
<organism evidence="10 11">
    <name type="scientific">Kitasatospora kazusensis</name>
    <dbReference type="NCBI Taxonomy" id="407974"/>
    <lineage>
        <taxon>Bacteria</taxon>
        <taxon>Bacillati</taxon>
        <taxon>Actinomycetota</taxon>
        <taxon>Actinomycetes</taxon>
        <taxon>Kitasatosporales</taxon>
        <taxon>Streptomycetaceae</taxon>
        <taxon>Kitasatospora</taxon>
    </lineage>
</organism>
<reference evidence="10 11" key="1">
    <citation type="journal article" date="2019" name="Int. J. Syst. Evol. Microbiol.">
        <title>The Global Catalogue of Microorganisms (GCM) 10K type strain sequencing project: providing services to taxonomists for standard genome sequencing and annotation.</title>
        <authorList>
            <consortium name="The Broad Institute Genomics Platform"/>
            <consortium name="The Broad Institute Genome Sequencing Center for Infectious Disease"/>
            <person name="Wu L."/>
            <person name="Ma J."/>
        </authorList>
    </citation>
    <scope>NUCLEOTIDE SEQUENCE [LARGE SCALE GENOMIC DNA]</scope>
    <source>
        <strain evidence="10 11">JCM 14560</strain>
    </source>
</reference>
<evidence type="ECO:0000256" key="6">
    <source>
        <dbReference type="ARBA" id="ARBA00023136"/>
    </source>
</evidence>
<feature type="transmembrane region" description="Helical" evidence="8">
    <location>
        <begin position="232"/>
        <end position="261"/>
    </location>
</feature>
<evidence type="ECO:0000256" key="2">
    <source>
        <dbReference type="ARBA" id="ARBA00022448"/>
    </source>
</evidence>
<feature type="transmembrane region" description="Helical" evidence="8">
    <location>
        <begin position="127"/>
        <end position="151"/>
    </location>
</feature>
<feature type="domain" description="Cation/H+ exchanger transmembrane" evidence="9">
    <location>
        <begin position="16"/>
        <end position="391"/>
    </location>
</feature>
<feature type="transmembrane region" description="Helical" evidence="8">
    <location>
        <begin position="57"/>
        <end position="80"/>
    </location>
</feature>
<dbReference type="Pfam" id="PF00999">
    <property type="entry name" value="Na_H_Exchanger"/>
    <property type="match status" value="1"/>
</dbReference>
<evidence type="ECO:0000256" key="8">
    <source>
        <dbReference type="SAM" id="Phobius"/>
    </source>
</evidence>
<evidence type="ECO:0000256" key="1">
    <source>
        <dbReference type="ARBA" id="ARBA00004141"/>
    </source>
</evidence>
<dbReference type="EMBL" id="BAAANT010000006">
    <property type="protein sequence ID" value="GAA2136256.1"/>
    <property type="molecule type" value="Genomic_DNA"/>
</dbReference>
<feature type="transmembrane region" description="Helical" evidence="8">
    <location>
        <begin position="193"/>
        <end position="211"/>
    </location>
</feature>
<dbReference type="InterPro" id="IPR050794">
    <property type="entry name" value="CPA2_transporter"/>
</dbReference>
<dbReference type="PANTHER" id="PTHR32468:SF0">
    <property type="entry name" value="K(+)_H(+) ANTIPORTER 1"/>
    <property type="match status" value="1"/>
</dbReference>
<name>A0ABN2Z3K1_9ACTN</name>
<evidence type="ECO:0000256" key="5">
    <source>
        <dbReference type="ARBA" id="ARBA00023065"/>
    </source>
</evidence>
<feature type="transmembrane region" description="Helical" evidence="8">
    <location>
        <begin position="92"/>
        <end position="115"/>
    </location>
</feature>
<feature type="transmembrane region" description="Helical" evidence="8">
    <location>
        <begin position="281"/>
        <end position="300"/>
    </location>
</feature>
<feature type="region of interest" description="Disordered" evidence="7">
    <location>
        <begin position="391"/>
        <end position="439"/>
    </location>
</feature>
<proteinExistence type="predicted"/>
<evidence type="ECO:0000256" key="7">
    <source>
        <dbReference type="SAM" id="MobiDB-lite"/>
    </source>
</evidence>
<evidence type="ECO:0000256" key="3">
    <source>
        <dbReference type="ARBA" id="ARBA00022692"/>
    </source>
</evidence>
<evidence type="ECO:0000313" key="10">
    <source>
        <dbReference type="EMBL" id="GAA2136256.1"/>
    </source>
</evidence>